<comment type="caution">
    <text evidence="1">The sequence shown here is derived from an EMBL/GenBank/DDBJ whole genome shotgun (WGS) entry which is preliminary data.</text>
</comment>
<organism evidence="1 2">
    <name type="scientific">Luteibacter rhizovicinus</name>
    <dbReference type="NCBI Taxonomy" id="242606"/>
    <lineage>
        <taxon>Bacteria</taxon>
        <taxon>Pseudomonadati</taxon>
        <taxon>Pseudomonadota</taxon>
        <taxon>Gammaproteobacteria</taxon>
        <taxon>Lysobacterales</taxon>
        <taxon>Rhodanobacteraceae</taxon>
        <taxon>Luteibacter</taxon>
    </lineage>
</organism>
<sequence>MADPMTCGCCAGTDKETPEAIYNAPGLQTIAYRIGTQPQFRASMLARLSSTDYPALSRLTARAEGDKGMDWTVAVCDAVACAAHVVTFYQERLINESFLRTATERRSVIELARLTGYRAAPGVAASTSLAFTLEPSPGQLSLAAQPVTIPAGTRVQSIPDPGQMAQTFETVVDLPARVEWNAMPVVGSTLPLIAAGSTDLYVAGTGLQISQGDSIALVTAARYSSIPANDPSLVVWIDRVEEDKSLDITRLSWTRPLTASWDATAANGFRAHVFRQRAALFGAAAPDANLLANSGNAALFDGTKVPDFKWPKFEVPKTGPFDLDALYSKVVGGSWVASVTKASGISDAFEATLAKGLGPVSGGLIGGMTGVYIGVSWVIAMVGEHLSTTLYRISAVDQLSRSDFALSAKITRLHVDGNATADTLDPRTTLLMVQSEELIPVPRPVRYPVYGSTLVLGVSRPGLAPGQKIAVNGKRQRVTLPRDTGIVKFIGQPTRVAQAGETFPVLGAPASEISPGFWQPIPFDALGNPGLTGTLRWTVLDHDGHSMQLDAAAGTLAFTPATRDDSTLSEVVTLLGGIDAVKLTPTTTTLALASVLVNCYDRSTVAVNANIADATHGETVTEIAGSGNASLPAQSFTLKQAPLTYVSSPSSPQGATSTLEVRVNSLLWAEVPFRYSHSPKEHVYDTWQDDMGVTRINFGGDGARLPTGQSNVRLRYRKGIGSAGNLRSGQLTSLLTRPLGVKSVVNANDATGGADAEDLTSARMNAPLRILTLDRAVSLSDYADYARAFAGVAKAHAMWIGNGPGRGIHVTIAGADGKPIPDGSDTQSYLVASLRAYGDPLMPLTVHTYTKATFTLKLAIAYTADADPVATTAAVVATLRAAYAFDARAFGQPVNIDEVYAIVQSVPGVLAVDIQRLYRTEVGPVGPQPVAQLVAALPALRADGTVSPAELLTLDPAPFELGAMA</sequence>
<dbReference type="EMBL" id="SMCS01000003">
    <property type="protein sequence ID" value="TCV94666.1"/>
    <property type="molecule type" value="Genomic_DNA"/>
</dbReference>
<protein>
    <submittedName>
        <fullName evidence="1">Putative phage baseplate assembly protein</fullName>
    </submittedName>
</protein>
<evidence type="ECO:0000313" key="1">
    <source>
        <dbReference type="EMBL" id="TCV94666.1"/>
    </source>
</evidence>
<accession>A0A4R3YQM5</accession>
<proteinExistence type="predicted"/>
<evidence type="ECO:0000313" key="2">
    <source>
        <dbReference type="Proteomes" id="UP000295645"/>
    </source>
</evidence>
<reference evidence="1 2" key="1">
    <citation type="submission" date="2019-03" db="EMBL/GenBank/DDBJ databases">
        <title>Above-ground endophytic microbial communities from plants in different locations in the United States.</title>
        <authorList>
            <person name="Frank C."/>
        </authorList>
    </citation>
    <scope>NUCLEOTIDE SEQUENCE [LARGE SCALE GENOMIC DNA]</scope>
    <source>
        <strain evidence="1 2">LP_13_YM</strain>
    </source>
</reference>
<dbReference type="RefSeq" id="WP_165973551.1">
    <property type="nucleotide sequence ID" value="NZ_SMCS01000003.1"/>
</dbReference>
<dbReference type="AlphaFoldDB" id="A0A4R3YQM5"/>
<keyword evidence="2" id="KW-1185">Reference proteome</keyword>
<name>A0A4R3YQM5_9GAMM</name>
<dbReference type="InterPro" id="IPR011749">
    <property type="entry name" value="CHP02243"/>
</dbReference>
<dbReference type="Proteomes" id="UP000295645">
    <property type="component" value="Unassembled WGS sequence"/>
</dbReference>
<dbReference type="NCBIfam" id="TIGR02243">
    <property type="entry name" value="putative baseplate assembly protein"/>
    <property type="match status" value="1"/>
</dbReference>
<gene>
    <name evidence="1" type="ORF">EC912_103151</name>
</gene>